<dbReference type="AlphaFoldDB" id="A0A285TTF4"/>
<protein>
    <submittedName>
        <fullName evidence="1">Uncharacterized protein</fullName>
    </submittedName>
</protein>
<name>A0A285TTF4_9PROT</name>
<dbReference type="EMBL" id="OBMM01000005">
    <property type="protein sequence ID" value="SOC27364.1"/>
    <property type="molecule type" value="Genomic_DNA"/>
</dbReference>
<evidence type="ECO:0000313" key="2">
    <source>
        <dbReference type="Proteomes" id="UP000219068"/>
    </source>
</evidence>
<evidence type="ECO:0000313" key="1">
    <source>
        <dbReference type="EMBL" id="SOC27364.1"/>
    </source>
</evidence>
<proteinExistence type="predicted"/>
<reference evidence="1 2" key="1">
    <citation type="submission" date="2017-08" db="EMBL/GenBank/DDBJ databases">
        <authorList>
            <person name="de Groot N.N."/>
        </authorList>
    </citation>
    <scope>NUCLEOTIDE SEQUENCE [LARGE SCALE GENOMIC DNA]</scope>
    <source>
        <strain evidence="1 2">USBA 78</strain>
    </source>
</reference>
<dbReference type="Proteomes" id="UP000219068">
    <property type="component" value="Unassembled WGS sequence"/>
</dbReference>
<sequence length="53" mass="6173">MSKRRNIDHGADLTPVQIWERFSSSLSAEIVACIDRDRLREQFLKATLENQVQ</sequence>
<accession>A0A285TTF4</accession>
<gene>
    <name evidence="1" type="ORF">SAMN05428964_105390</name>
</gene>
<organism evidence="1 2">
    <name type="scientific">Thalassospira xiamenensis</name>
    <dbReference type="NCBI Taxonomy" id="220697"/>
    <lineage>
        <taxon>Bacteria</taxon>
        <taxon>Pseudomonadati</taxon>
        <taxon>Pseudomonadota</taxon>
        <taxon>Alphaproteobacteria</taxon>
        <taxon>Rhodospirillales</taxon>
        <taxon>Thalassospiraceae</taxon>
        <taxon>Thalassospira</taxon>
    </lineage>
</organism>